<keyword evidence="2" id="KW-0813">Transport</keyword>
<reference evidence="8" key="2">
    <citation type="submission" date="2020-05" db="UniProtKB">
        <authorList>
            <consortium name="EnsemblMetazoa"/>
        </authorList>
    </citation>
    <scope>IDENTIFICATION</scope>
    <source>
        <strain evidence="8">Epiroticus2</strain>
    </source>
</reference>
<accession>A0A182PIA2</accession>
<proteinExistence type="inferred from homology"/>
<evidence type="ECO:0000256" key="3">
    <source>
        <dbReference type="ARBA" id="ARBA00022692"/>
    </source>
</evidence>
<feature type="transmembrane region" description="Helical" evidence="7">
    <location>
        <begin position="355"/>
        <end position="374"/>
    </location>
</feature>
<keyword evidence="5 7" id="KW-0472">Membrane</keyword>
<feature type="transmembrane region" description="Helical" evidence="7">
    <location>
        <begin position="113"/>
        <end position="132"/>
    </location>
</feature>
<feature type="transmembrane region" description="Helical" evidence="7">
    <location>
        <begin position="80"/>
        <end position="101"/>
    </location>
</feature>
<comment type="similarity">
    <text evidence="6">Belongs to the glycoside-pentoside-hexuronide (GPH) cation symporter transporter (TC 2.A.2) family.</text>
</comment>
<name>A0A182PIA2_9DIPT</name>
<feature type="transmembrane region" description="Helical" evidence="7">
    <location>
        <begin position="47"/>
        <end position="74"/>
    </location>
</feature>
<evidence type="ECO:0000256" key="2">
    <source>
        <dbReference type="ARBA" id="ARBA00022448"/>
    </source>
</evidence>
<dbReference type="SUPFAM" id="SSF103473">
    <property type="entry name" value="MFS general substrate transporter"/>
    <property type="match status" value="1"/>
</dbReference>
<evidence type="ECO:0000256" key="7">
    <source>
        <dbReference type="SAM" id="Phobius"/>
    </source>
</evidence>
<feature type="transmembrane region" description="Helical" evidence="7">
    <location>
        <begin position="183"/>
        <end position="206"/>
    </location>
</feature>
<evidence type="ECO:0000256" key="1">
    <source>
        <dbReference type="ARBA" id="ARBA00004141"/>
    </source>
</evidence>
<evidence type="ECO:0008006" key="10">
    <source>
        <dbReference type="Google" id="ProtNLM"/>
    </source>
</evidence>
<dbReference type="FunFam" id="1.20.1250.20:FF:000321">
    <property type="entry name" value="Solute carrier family 45 member 2"/>
    <property type="match status" value="1"/>
</dbReference>
<evidence type="ECO:0000256" key="6">
    <source>
        <dbReference type="ARBA" id="ARBA00038193"/>
    </source>
</evidence>
<dbReference type="GO" id="GO:0016020">
    <property type="term" value="C:membrane"/>
    <property type="evidence" value="ECO:0007669"/>
    <property type="project" value="UniProtKB-SubCell"/>
</dbReference>
<keyword evidence="3 7" id="KW-0812">Transmembrane</keyword>
<feature type="transmembrane region" description="Helical" evidence="7">
    <location>
        <begin position="144"/>
        <end position="162"/>
    </location>
</feature>
<keyword evidence="9" id="KW-1185">Reference proteome</keyword>
<sequence>MEEGKFQTDDEVLKGMLSRRFHYAKAHRTSAYHHTFRTKTRWELVRLSLLIVGIECTYATETAFVAPILLAIGLPHTLMTMMWAMPPIVGVLFVPVVASVSDRLRSAWGRRRPVLLVLGIAMLLGMMLLPHGRVIGEAIGLRSVAWIATITTIGLTTTDFSAEASNGLCRTYAMEVCTIQDQARVLSTMMLIGGLGGMLGYLFGAIDWSALPIGQYFESNEAAVFTANWVVLLVGLVSTLTSFAEIPLPVQEEDELLRPVTHFMLQNEVKRMRGDEYTAQTNLTESIGFRQFVRNTVQMPRSMKILCLTQFLSHMGYLPYCLYFTDFVGAEVFGGDVKAPEHTPEFIRYEEGLRFACWGMALFAGCASLYSLVIERLIDRVGARPAYVGGLMAHCVGMLAMGLLRTRAIVLVCCSLTGIMYATIYSIPFLLISHYHSKNSFHMEDGKCVESTEPRGFGADVSMMSSVLCLAQLIVSLVIGVLIDAAGTTTVITYAAGGCTFLAAVSAMAVLYMGL</sequence>
<dbReference type="Pfam" id="PF07690">
    <property type="entry name" value="MFS_1"/>
    <property type="match status" value="1"/>
</dbReference>
<dbReference type="GO" id="GO:0008506">
    <property type="term" value="F:sucrose:proton symporter activity"/>
    <property type="evidence" value="ECO:0007669"/>
    <property type="project" value="TreeGrafter"/>
</dbReference>
<dbReference type="InterPro" id="IPR011701">
    <property type="entry name" value="MFS"/>
</dbReference>
<organism evidence="8 9">
    <name type="scientific">Anopheles epiroticus</name>
    <dbReference type="NCBI Taxonomy" id="199890"/>
    <lineage>
        <taxon>Eukaryota</taxon>
        <taxon>Metazoa</taxon>
        <taxon>Ecdysozoa</taxon>
        <taxon>Arthropoda</taxon>
        <taxon>Hexapoda</taxon>
        <taxon>Insecta</taxon>
        <taxon>Pterygota</taxon>
        <taxon>Neoptera</taxon>
        <taxon>Endopterygota</taxon>
        <taxon>Diptera</taxon>
        <taxon>Nematocera</taxon>
        <taxon>Culicoidea</taxon>
        <taxon>Culicidae</taxon>
        <taxon>Anophelinae</taxon>
        <taxon>Anopheles</taxon>
    </lineage>
</organism>
<evidence type="ECO:0000256" key="5">
    <source>
        <dbReference type="ARBA" id="ARBA00023136"/>
    </source>
</evidence>
<dbReference type="AlphaFoldDB" id="A0A182PIA2"/>
<protein>
    <recommendedName>
        <fullName evidence="10">Major facilitator superfamily (MFS) profile domain-containing protein</fullName>
    </recommendedName>
</protein>
<evidence type="ECO:0000313" key="8">
    <source>
        <dbReference type="EnsemblMetazoa" id="AEPI006664-PA"/>
    </source>
</evidence>
<keyword evidence="4 7" id="KW-1133">Transmembrane helix</keyword>
<feature type="transmembrane region" description="Helical" evidence="7">
    <location>
        <begin position="386"/>
        <end position="404"/>
    </location>
</feature>
<dbReference type="InterPro" id="IPR036259">
    <property type="entry name" value="MFS_trans_sf"/>
</dbReference>
<feature type="transmembrane region" description="Helical" evidence="7">
    <location>
        <begin position="463"/>
        <end position="484"/>
    </location>
</feature>
<feature type="transmembrane region" description="Helical" evidence="7">
    <location>
        <begin position="226"/>
        <end position="248"/>
    </location>
</feature>
<dbReference type="Gene3D" id="1.20.1250.20">
    <property type="entry name" value="MFS general substrate transporter like domains"/>
    <property type="match status" value="2"/>
</dbReference>
<reference evidence="9" key="1">
    <citation type="submission" date="2013-03" db="EMBL/GenBank/DDBJ databases">
        <title>The Genome Sequence of Anopheles epiroticus epiroticus2.</title>
        <authorList>
            <consortium name="The Broad Institute Genomics Platform"/>
            <person name="Neafsey D.E."/>
            <person name="Howell P."/>
            <person name="Walker B."/>
            <person name="Young S.K."/>
            <person name="Zeng Q."/>
            <person name="Gargeya S."/>
            <person name="Fitzgerald M."/>
            <person name="Haas B."/>
            <person name="Abouelleil A."/>
            <person name="Allen A.W."/>
            <person name="Alvarado L."/>
            <person name="Arachchi H.M."/>
            <person name="Berlin A.M."/>
            <person name="Chapman S.B."/>
            <person name="Gainer-Dewar J."/>
            <person name="Goldberg J."/>
            <person name="Griggs A."/>
            <person name="Gujja S."/>
            <person name="Hansen M."/>
            <person name="Howarth C."/>
            <person name="Imamovic A."/>
            <person name="Ireland A."/>
            <person name="Larimer J."/>
            <person name="McCowan C."/>
            <person name="Murphy C."/>
            <person name="Pearson M."/>
            <person name="Poon T.W."/>
            <person name="Priest M."/>
            <person name="Roberts A."/>
            <person name="Saif S."/>
            <person name="Shea T."/>
            <person name="Sisk P."/>
            <person name="Sykes S."/>
            <person name="Wortman J."/>
            <person name="Nusbaum C."/>
            <person name="Birren B."/>
        </authorList>
    </citation>
    <scope>NUCLEOTIDE SEQUENCE [LARGE SCALE GENOMIC DNA]</scope>
    <source>
        <strain evidence="9">Epiroticus2</strain>
    </source>
</reference>
<dbReference type="PANTHER" id="PTHR19432">
    <property type="entry name" value="SUGAR TRANSPORTER"/>
    <property type="match status" value="1"/>
</dbReference>
<evidence type="ECO:0000313" key="9">
    <source>
        <dbReference type="Proteomes" id="UP000075885"/>
    </source>
</evidence>
<feature type="transmembrane region" description="Helical" evidence="7">
    <location>
        <begin position="409"/>
        <end position="432"/>
    </location>
</feature>
<comment type="subcellular location">
    <subcellularLocation>
        <location evidence="1">Membrane</location>
        <topology evidence="1">Multi-pass membrane protein</topology>
    </subcellularLocation>
</comment>
<dbReference type="PANTHER" id="PTHR19432:SF35">
    <property type="entry name" value="SOLUTE CARRIER FAMILY 45 MEMBER 3 ISOFORM X1"/>
    <property type="match status" value="1"/>
</dbReference>
<dbReference type="VEuPathDB" id="VectorBase:AEPI006664"/>
<dbReference type="EnsemblMetazoa" id="AEPI006664-RA">
    <property type="protein sequence ID" value="AEPI006664-PA"/>
    <property type="gene ID" value="AEPI006664"/>
</dbReference>
<evidence type="ECO:0000256" key="4">
    <source>
        <dbReference type="ARBA" id="ARBA00022989"/>
    </source>
</evidence>
<dbReference type="Proteomes" id="UP000075885">
    <property type="component" value="Unassembled WGS sequence"/>
</dbReference>
<feature type="transmembrane region" description="Helical" evidence="7">
    <location>
        <begin position="491"/>
        <end position="513"/>
    </location>
</feature>